<dbReference type="AlphaFoldDB" id="A0A1H3VJS3"/>
<keyword evidence="2" id="KW-1185">Reference proteome</keyword>
<accession>A0A1H3VJS3</accession>
<evidence type="ECO:0000313" key="1">
    <source>
        <dbReference type="EMBL" id="SDZ74352.1"/>
    </source>
</evidence>
<evidence type="ECO:0000313" key="2">
    <source>
        <dbReference type="Proteomes" id="UP000198846"/>
    </source>
</evidence>
<dbReference type="Proteomes" id="UP000198846">
    <property type="component" value="Unassembled WGS sequence"/>
</dbReference>
<sequence>MKSLNEKQLLVARQEFTSFMSLKGAELSKLKLKTPGAFFKQKMNTTYEALGCVGYHAASKSLTATIHIKRAIGYSGGSVEGTYEYVRFYLDYQDGDGWEDMGVVGVNVNDIPTQKDCSDAPGKPIDYVVELMIEPKREFCSVPNLPLVRAVLSWNTIPEENDPELTKGTYVWSDKKDVQIQIEPRKFFFPDFPLFELDDILSKAIFNPSLSLNQIAQIKPQYSDIIKNAQFKMAPKSLSFSELVKHYKKEKVAPQRFGYSFLKQVSNSPFLSNFKDLSSLFEINNISIAEVLAQLNKLKCNTEYEELICVGADYHREALVGTIKIKKSSGYSGGLCSAGSKEFVSFWVQNDDDCEWTHAGTTTVNVYDIQNVPEDGLFYSAVLPYSFLGLKKDQPKAQILKVRAVLSWSVAPTGMDCVNFGNVVESYIPIQPKTDWSGVGPKLKYVGGISVEKINPSTGLTMANARFDYNALPTKENSGFSGVIVVKGLTNEFEGLKYKIKTTNLNTSEEQYITKRFLLDNDLFSTVDDDGYFTYYGDSSNNSNNILARFSPGTDDKLRITIEHPDDTSYSTVIQMNSTRPKALLTINNYGDCSHFVKGMEISGSFEVAVAFLDYYLLTTTITDANVFEIERGETSKIGEFSVTSSETKNCGSITLKAVPRTIVNSVTMHTGVHDSEIICLKDA</sequence>
<gene>
    <name evidence="1" type="ORF">SAMN04487990_101177</name>
</gene>
<reference evidence="1 2" key="1">
    <citation type="submission" date="2016-10" db="EMBL/GenBank/DDBJ databases">
        <authorList>
            <person name="de Groot N.N."/>
        </authorList>
    </citation>
    <scope>NUCLEOTIDE SEQUENCE [LARGE SCALE GENOMIC DNA]</scope>
    <source>
        <strain evidence="1 2">DSM 23842</strain>
    </source>
</reference>
<protein>
    <submittedName>
        <fullName evidence="1">Uncharacterized protein</fullName>
    </submittedName>
</protein>
<dbReference type="RefSeq" id="WP_092131211.1">
    <property type="nucleotide sequence ID" value="NZ_FNQK01000001.1"/>
</dbReference>
<organism evidence="1 2">
    <name type="scientific">Bizionia paragorgiae</name>
    <dbReference type="NCBI Taxonomy" id="283786"/>
    <lineage>
        <taxon>Bacteria</taxon>
        <taxon>Pseudomonadati</taxon>
        <taxon>Bacteroidota</taxon>
        <taxon>Flavobacteriia</taxon>
        <taxon>Flavobacteriales</taxon>
        <taxon>Flavobacteriaceae</taxon>
        <taxon>Bizionia</taxon>
    </lineage>
</organism>
<name>A0A1H3VJS3_BIZPA</name>
<dbReference type="OrthoDB" id="9156778at2"/>
<proteinExistence type="predicted"/>
<dbReference type="EMBL" id="FNQK01000001">
    <property type="protein sequence ID" value="SDZ74352.1"/>
    <property type="molecule type" value="Genomic_DNA"/>
</dbReference>